<dbReference type="OrthoDB" id="9801424at2"/>
<dbReference type="InterPro" id="IPR058240">
    <property type="entry name" value="rSAM_sf"/>
</dbReference>
<comment type="caution">
    <text evidence="10">The sequence shown here is derived from an EMBL/GenBank/DDBJ whole genome shotgun (WGS) entry which is preliminary data.</text>
</comment>
<dbReference type="SFLD" id="SFLDS00029">
    <property type="entry name" value="Radical_SAM"/>
    <property type="match status" value="1"/>
</dbReference>
<dbReference type="InterPro" id="IPR007197">
    <property type="entry name" value="rSAM"/>
</dbReference>
<dbReference type="GO" id="GO:0003824">
    <property type="term" value="F:catalytic activity"/>
    <property type="evidence" value="ECO:0007669"/>
    <property type="project" value="InterPro"/>
</dbReference>
<dbReference type="InterPro" id="IPR034466">
    <property type="entry name" value="Methyltransferase_Class_B"/>
</dbReference>
<dbReference type="PANTHER" id="PTHR43409:SF7">
    <property type="entry name" value="BLL1977 PROTEIN"/>
    <property type="match status" value="1"/>
</dbReference>
<feature type="domain" description="Radical SAM core" evidence="9">
    <location>
        <begin position="195"/>
        <end position="429"/>
    </location>
</feature>
<accession>A0A845L6Z1</accession>
<dbReference type="GO" id="GO:0005829">
    <property type="term" value="C:cytosol"/>
    <property type="evidence" value="ECO:0007669"/>
    <property type="project" value="TreeGrafter"/>
</dbReference>
<dbReference type="SUPFAM" id="SSF102114">
    <property type="entry name" value="Radical SAM enzymes"/>
    <property type="match status" value="1"/>
</dbReference>
<dbReference type="SFLD" id="SFLDG01082">
    <property type="entry name" value="B12-binding_domain_containing"/>
    <property type="match status" value="1"/>
</dbReference>
<dbReference type="InterPro" id="IPR023404">
    <property type="entry name" value="rSAM_horseshoe"/>
</dbReference>
<dbReference type="SMART" id="SM00729">
    <property type="entry name" value="Elp3"/>
    <property type="match status" value="1"/>
</dbReference>
<evidence type="ECO:0000259" key="8">
    <source>
        <dbReference type="PROSITE" id="PS51332"/>
    </source>
</evidence>
<evidence type="ECO:0000256" key="6">
    <source>
        <dbReference type="ARBA" id="ARBA00023004"/>
    </source>
</evidence>
<dbReference type="AlphaFoldDB" id="A0A845L6Z1"/>
<dbReference type="InterPro" id="IPR006158">
    <property type="entry name" value="Cobalamin-bd"/>
</dbReference>
<name>A0A845L6Z1_9FIRM</name>
<evidence type="ECO:0000313" key="10">
    <source>
        <dbReference type="EMBL" id="MZP30584.1"/>
    </source>
</evidence>
<evidence type="ECO:0000256" key="4">
    <source>
        <dbReference type="ARBA" id="ARBA00022691"/>
    </source>
</evidence>
<keyword evidence="11" id="KW-1185">Reference proteome</keyword>
<dbReference type="Gene3D" id="3.80.30.20">
    <property type="entry name" value="tm_1862 like domain"/>
    <property type="match status" value="1"/>
</dbReference>
<dbReference type="RefSeq" id="WP_161259103.1">
    <property type="nucleotide sequence ID" value="NZ_WXEY01000015.1"/>
</dbReference>
<evidence type="ECO:0000259" key="9">
    <source>
        <dbReference type="PROSITE" id="PS51918"/>
    </source>
</evidence>
<dbReference type="Pfam" id="PF02310">
    <property type="entry name" value="B12-binding"/>
    <property type="match status" value="1"/>
</dbReference>
<reference evidence="10 11" key="1">
    <citation type="submission" date="2020-01" db="EMBL/GenBank/DDBJ databases">
        <title>Whole-genome sequence of Heliobacterium undosum DSM 13378.</title>
        <authorList>
            <person name="Kyndt J.A."/>
            <person name="Meyer T.E."/>
        </authorList>
    </citation>
    <scope>NUCLEOTIDE SEQUENCE [LARGE SCALE GENOMIC DNA]</scope>
    <source>
        <strain evidence="10 11">DSM 13378</strain>
    </source>
</reference>
<dbReference type="EMBL" id="WXEY01000015">
    <property type="protein sequence ID" value="MZP30584.1"/>
    <property type="molecule type" value="Genomic_DNA"/>
</dbReference>
<keyword evidence="2" id="KW-0489">Methyltransferase</keyword>
<dbReference type="GO" id="GO:0046872">
    <property type="term" value="F:metal ion binding"/>
    <property type="evidence" value="ECO:0007669"/>
    <property type="project" value="UniProtKB-KW"/>
</dbReference>
<evidence type="ECO:0000256" key="1">
    <source>
        <dbReference type="ARBA" id="ARBA00001966"/>
    </source>
</evidence>
<dbReference type="Pfam" id="PF04055">
    <property type="entry name" value="Radical_SAM"/>
    <property type="match status" value="1"/>
</dbReference>
<evidence type="ECO:0000256" key="2">
    <source>
        <dbReference type="ARBA" id="ARBA00022603"/>
    </source>
</evidence>
<keyword evidence="6" id="KW-0408">Iron</keyword>
<sequence length="599" mass="67756">MTTATAIQESDLNQAAGPRVLLFFLQRLLFRRSYEFIEPLGLMTLAAYIEERGYRPGVFSGTVTEGAALLEREMERRLVAAVGLYCDFENRSVVEPFCRWIKDRWGLPVVVGGPQAVALHEDFLSQSGCDAVAIGEGEATLQELLDCLIRGQGALGDIDGIAYLDDHGCLVRTPERRLIAHLDELPYPRMAHSLTGVKNNLSILSGRGCPFQCAFCYEGGKQVRLRSVDHVMGEIRHGLRENPHVRYIWFADDTFTLQRERTAHFCRELAELRKEYDFVWFCEGHPSTLVRSPGLIDEMVEAGLARMQIGIETGSARLMDTYNKRTTPEQIEAVVRRCRDAGLKQLCGNIIIGGAHETDESLAETWAYVDKLLTLAPGMLDISLTLFMPFPETAITRCPKQFGMTVLDGEALTSVGDYPVAHTEAMDLPAIAMARKDFQLKVLHRMRELLAQGRVSHQAILDHYRLHAVYGISSVWHETIYAKQPFLHRRYTMLARTSARTSAEIPPGEWTRWRPQRVFSLWNAIAWEKGYPEVLGEVLSPLEYHLLLHCSGKLQVGQLTGVALEQFPGRYDSREEAEALIQKVLRSFEEKHWLVFHPD</sequence>
<protein>
    <submittedName>
        <fullName evidence="10">Radical SAM protein</fullName>
    </submittedName>
</protein>
<dbReference type="CDD" id="cd02068">
    <property type="entry name" value="radical_SAM_B12_BD"/>
    <property type="match status" value="1"/>
</dbReference>
<evidence type="ECO:0000256" key="7">
    <source>
        <dbReference type="ARBA" id="ARBA00023014"/>
    </source>
</evidence>
<evidence type="ECO:0000313" key="11">
    <source>
        <dbReference type="Proteomes" id="UP000463470"/>
    </source>
</evidence>
<dbReference type="GO" id="GO:0051539">
    <property type="term" value="F:4 iron, 4 sulfur cluster binding"/>
    <property type="evidence" value="ECO:0007669"/>
    <property type="project" value="UniProtKB-KW"/>
</dbReference>
<evidence type="ECO:0000256" key="3">
    <source>
        <dbReference type="ARBA" id="ARBA00022679"/>
    </source>
</evidence>
<dbReference type="Proteomes" id="UP000463470">
    <property type="component" value="Unassembled WGS sequence"/>
</dbReference>
<dbReference type="SFLD" id="SFLDG01123">
    <property type="entry name" value="methyltransferase_(Class_B)"/>
    <property type="match status" value="1"/>
</dbReference>
<keyword evidence="5" id="KW-0479">Metal-binding</keyword>
<dbReference type="PROSITE" id="PS51332">
    <property type="entry name" value="B12_BINDING"/>
    <property type="match status" value="1"/>
</dbReference>
<keyword evidence="4" id="KW-0949">S-adenosyl-L-methionine</keyword>
<comment type="cofactor">
    <cofactor evidence="1">
        <name>[4Fe-4S] cluster</name>
        <dbReference type="ChEBI" id="CHEBI:49883"/>
    </cofactor>
</comment>
<keyword evidence="3" id="KW-0808">Transferase</keyword>
<evidence type="ECO:0000256" key="5">
    <source>
        <dbReference type="ARBA" id="ARBA00022723"/>
    </source>
</evidence>
<organism evidence="10 11">
    <name type="scientific">Heliomicrobium undosum</name>
    <dbReference type="NCBI Taxonomy" id="121734"/>
    <lineage>
        <taxon>Bacteria</taxon>
        <taxon>Bacillati</taxon>
        <taxon>Bacillota</taxon>
        <taxon>Clostridia</taxon>
        <taxon>Eubacteriales</taxon>
        <taxon>Heliobacteriaceae</taxon>
        <taxon>Heliomicrobium</taxon>
    </lineage>
</organism>
<dbReference type="GO" id="GO:0031419">
    <property type="term" value="F:cobalamin binding"/>
    <property type="evidence" value="ECO:0007669"/>
    <property type="project" value="InterPro"/>
</dbReference>
<proteinExistence type="predicted"/>
<keyword evidence="7" id="KW-0411">Iron-sulfur</keyword>
<gene>
    <name evidence="10" type="ORF">GTO91_12755</name>
</gene>
<dbReference type="CDD" id="cd01335">
    <property type="entry name" value="Radical_SAM"/>
    <property type="match status" value="1"/>
</dbReference>
<dbReference type="InterPro" id="IPR006638">
    <property type="entry name" value="Elp3/MiaA/NifB-like_rSAM"/>
</dbReference>
<dbReference type="Gene3D" id="3.40.50.280">
    <property type="entry name" value="Cobalamin-binding domain"/>
    <property type="match status" value="1"/>
</dbReference>
<dbReference type="PANTHER" id="PTHR43409">
    <property type="entry name" value="ANAEROBIC MAGNESIUM-PROTOPORPHYRIN IX MONOMETHYL ESTER CYCLASE-RELATED"/>
    <property type="match status" value="1"/>
</dbReference>
<dbReference type="InterPro" id="IPR051198">
    <property type="entry name" value="BchE-like"/>
</dbReference>
<feature type="domain" description="B12-binding" evidence="8">
    <location>
        <begin position="25"/>
        <end position="155"/>
    </location>
</feature>
<dbReference type="PROSITE" id="PS51918">
    <property type="entry name" value="RADICAL_SAM"/>
    <property type="match status" value="1"/>
</dbReference>